<name>A0ABQ9JD18_9CUCU</name>
<dbReference type="Pfam" id="PF07714">
    <property type="entry name" value="PK_Tyr_Ser-Thr"/>
    <property type="match status" value="1"/>
</dbReference>
<feature type="domain" description="Serine-threonine/tyrosine-protein kinase catalytic" evidence="3">
    <location>
        <begin position="137"/>
        <end position="180"/>
    </location>
</feature>
<dbReference type="PROSITE" id="PS00107">
    <property type="entry name" value="PROTEIN_KINASE_ATP"/>
    <property type="match status" value="1"/>
</dbReference>
<reference evidence="4" key="1">
    <citation type="journal article" date="2023" name="Insect Mol. Biol.">
        <title>Genome sequencing provides insights into the evolution of gene families encoding plant cell wall-degrading enzymes in longhorned beetles.</title>
        <authorList>
            <person name="Shin N.R."/>
            <person name="Okamura Y."/>
            <person name="Kirsch R."/>
            <person name="Pauchet Y."/>
        </authorList>
    </citation>
    <scope>NUCLEOTIDE SEQUENCE</scope>
    <source>
        <strain evidence="4">MMC_N1</strain>
    </source>
</reference>
<evidence type="ECO:0000259" key="3">
    <source>
        <dbReference type="Pfam" id="PF07714"/>
    </source>
</evidence>
<dbReference type="EMBL" id="JAPWTJ010000762">
    <property type="protein sequence ID" value="KAJ8975822.1"/>
    <property type="molecule type" value="Genomic_DNA"/>
</dbReference>
<keyword evidence="2" id="KW-1133">Transmembrane helix</keyword>
<keyword evidence="2" id="KW-0812">Transmembrane</keyword>
<dbReference type="Gene3D" id="3.30.200.20">
    <property type="entry name" value="Phosphorylase Kinase, domain 1"/>
    <property type="match status" value="1"/>
</dbReference>
<evidence type="ECO:0000256" key="1">
    <source>
        <dbReference type="PROSITE-ProRule" id="PRU10141"/>
    </source>
</evidence>
<keyword evidence="1" id="KW-0067">ATP-binding</keyword>
<dbReference type="InterPro" id="IPR001245">
    <property type="entry name" value="Ser-Thr/Tyr_kinase_cat_dom"/>
</dbReference>
<comment type="caution">
    <text evidence="4">The sequence shown here is derived from an EMBL/GenBank/DDBJ whole genome shotgun (WGS) entry which is preliminary data.</text>
</comment>
<feature type="binding site" evidence="1">
    <location>
        <position position="168"/>
    </location>
    <ligand>
        <name>ATP</name>
        <dbReference type="ChEBI" id="CHEBI:30616"/>
    </ligand>
</feature>
<keyword evidence="1" id="KW-0547">Nucleotide-binding</keyword>
<keyword evidence="2" id="KW-0472">Membrane</keyword>
<evidence type="ECO:0000313" key="5">
    <source>
        <dbReference type="Proteomes" id="UP001162164"/>
    </source>
</evidence>
<protein>
    <recommendedName>
        <fullName evidence="3">Serine-threonine/tyrosine-protein kinase catalytic domain-containing protein</fullName>
    </recommendedName>
</protein>
<organism evidence="4 5">
    <name type="scientific">Molorchus minor</name>
    <dbReference type="NCBI Taxonomy" id="1323400"/>
    <lineage>
        <taxon>Eukaryota</taxon>
        <taxon>Metazoa</taxon>
        <taxon>Ecdysozoa</taxon>
        <taxon>Arthropoda</taxon>
        <taxon>Hexapoda</taxon>
        <taxon>Insecta</taxon>
        <taxon>Pterygota</taxon>
        <taxon>Neoptera</taxon>
        <taxon>Endopterygota</taxon>
        <taxon>Coleoptera</taxon>
        <taxon>Polyphaga</taxon>
        <taxon>Cucujiformia</taxon>
        <taxon>Chrysomeloidea</taxon>
        <taxon>Cerambycidae</taxon>
        <taxon>Lamiinae</taxon>
        <taxon>Monochamini</taxon>
        <taxon>Molorchus</taxon>
    </lineage>
</organism>
<sequence length="188" mass="20802">MQWYNSSLNLIGTFNPNVSDDKPDVLGGTLKLKLSAVHWFTADGKPPEDGLLPPAICAVEGLARAFDVECQTAMVILNIIMAISLLVILLGICLYMKRKYDKKVELTTNYMRSLGLAFDINNANDLDKWEISRECVVINRKLGEGAFGTVYGGEANLPEQGWSAVAVKTLKSDRPPKKNSIFSRKPRL</sequence>
<gene>
    <name evidence="4" type="ORF">NQ317_003858</name>
</gene>
<dbReference type="InterPro" id="IPR011009">
    <property type="entry name" value="Kinase-like_dom_sf"/>
</dbReference>
<keyword evidence="5" id="KW-1185">Reference proteome</keyword>
<evidence type="ECO:0000256" key="2">
    <source>
        <dbReference type="SAM" id="Phobius"/>
    </source>
</evidence>
<dbReference type="InterPro" id="IPR017441">
    <property type="entry name" value="Protein_kinase_ATP_BS"/>
</dbReference>
<accession>A0ABQ9JD18</accession>
<evidence type="ECO:0000313" key="4">
    <source>
        <dbReference type="EMBL" id="KAJ8975822.1"/>
    </source>
</evidence>
<feature type="transmembrane region" description="Helical" evidence="2">
    <location>
        <begin position="75"/>
        <end position="96"/>
    </location>
</feature>
<dbReference type="SUPFAM" id="SSF56112">
    <property type="entry name" value="Protein kinase-like (PK-like)"/>
    <property type="match status" value="1"/>
</dbReference>
<proteinExistence type="predicted"/>
<dbReference type="Proteomes" id="UP001162164">
    <property type="component" value="Unassembled WGS sequence"/>
</dbReference>